<dbReference type="Proteomes" id="UP000824469">
    <property type="component" value="Unassembled WGS sequence"/>
</dbReference>
<comment type="caution">
    <text evidence="1">The sequence shown here is derived from an EMBL/GenBank/DDBJ whole genome shotgun (WGS) entry which is preliminary data.</text>
</comment>
<evidence type="ECO:0000313" key="1">
    <source>
        <dbReference type="EMBL" id="KAH9292923.1"/>
    </source>
</evidence>
<feature type="non-terminal residue" evidence="1">
    <location>
        <position position="1"/>
    </location>
</feature>
<dbReference type="EMBL" id="JAHRHJ020002019">
    <property type="protein sequence ID" value="KAH9292923.1"/>
    <property type="molecule type" value="Genomic_DNA"/>
</dbReference>
<reference evidence="1 2" key="1">
    <citation type="journal article" date="2021" name="Nat. Plants">
        <title>The Taxus genome provides insights into paclitaxel biosynthesis.</title>
        <authorList>
            <person name="Xiong X."/>
            <person name="Gou J."/>
            <person name="Liao Q."/>
            <person name="Li Y."/>
            <person name="Zhou Q."/>
            <person name="Bi G."/>
            <person name="Li C."/>
            <person name="Du R."/>
            <person name="Wang X."/>
            <person name="Sun T."/>
            <person name="Guo L."/>
            <person name="Liang H."/>
            <person name="Lu P."/>
            <person name="Wu Y."/>
            <person name="Zhang Z."/>
            <person name="Ro D.K."/>
            <person name="Shang Y."/>
            <person name="Huang S."/>
            <person name="Yan J."/>
        </authorList>
    </citation>
    <scope>NUCLEOTIDE SEQUENCE [LARGE SCALE GENOMIC DNA]</scope>
    <source>
        <strain evidence="1">Ta-2019</strain>
    </source>
</reference>
<feature type="non-terminal residue" evidence="1">
    <location>
        <position position="110"/>
    </location>
</feature>
<gene>
    <name evidence="1" type="ORF">KI387_041891</name>
</gene>
<name>A0AA38CB02_TAXCH</name>
<proteinExistence type="predicted"/>
<protein>
    <submittedName>
        <fullName evidence="1">Uncharacterized protein</fullName>
    </submittedName>
</protein>
<sequence>GLVVQLASYPGRNLKLDVVIVDCPAKWGMLLSRKWAASVGGSVQMDMYFSTIPIEGSLVKLYGEKKMLHLIEDPNNASYEVLFADVDADNFIGFADGKEHKMDQSKFLEQ</sequence>
<accession>A0AA38CB02</accession>
<dbReference type="AlphaFoldDB" id="A0AA38CB02"/>
<keyword evidence="2" id="KW-1185">Reference proteome</keyword>
<evidence type="ECO:0000313" key="2">
    <source>
        <dbReference type="Proteomes" id="UP000824469"/>
    </source>
</evidence>
<organism evidence="1 2">
    <name type="scientific">Taxus chinensis</name>
    <name type="common">Chinese yew</name>
    <name type="synonym">Taxus wallichiana var. chinensis</name>
    <dbReference type="NCBI Taxonomy" id="29808"/>
    <lineage>
        <taxon>Eukaryota</taxon>
        <taxon>Viridiplantae</taxon>
        <taxon>Streptophyta</taxon>
        <taxon>Embryophyta</taxon>
        <taxon>Tracheophyta</taxon>
        <taxon>Spermatophyta</taxon>
        <taxon>Pinopsida</taxon>
        <taxon>Pinidae</taxon>
        <taxon>Conifers II</taxon>
        <taxon>Cupressales</taxon>
        <taxon>Taxaceae</taxon>
        <taxon>Taxus</taxon>
    </lineage>
</organism>